<accession>A0A914WY01</accession>
<keyword evidence="1" id="KW-0472">Membrane</keyword>
<keyword evidence="1" id="KW-1133">Transmembrane helix</keyword>
<evidence type="ECO:0000313" key="3">
    <source>
        <dbReference type="WBParaSite" id="PSAMB.scaffold5264size12162.g26242.t1"/>
    </source>
</evidence>
<sequence length="69" mass="7592">MRGGRFLCVLASSTSAPTAPPTPAPKTGGFNAGSFFGGILLGMVLMVFFYYAYKIWQRRRSSEAGYRNY</sequence>
<dbReference type="WBParaSite" id="PSAMB.scaffold5264size12162.g26242.t1">
    <property type="protein sequence ID" value="PSAMB.scaffold5264size12162.g26242.t1"/>
    <property type="gene ID" value="PSAMB.scaffold5264size12162.g26242"/>
</dbReference>
<evidence type="ECO:0000313" key="2">
    <source>
        <dbReference type="Proteomes" id="UP000887566"/>
    </source>
</evidence>
<feature type="transmembrane region" description="Helical" evidence="1">
    <location>
        <begin position="34"/>
        <end position="53"/>
    </location>
</feature>
<proteinExistence type="predicted"/>
<protein>
    <submittedName>
        <fullName evidence="3">Uncharacterized protein</fullName>
    </submittedName>
</protein>
<name>A0A914WY01_9BILA</name>
<evidence type="ECO:0000256" key="1">
    <source>
        <dbReference type="SAM" id="Phobius"/>
    </source>
</evidence>
<dbReference type="AlphaFoldDB" id="A0A914WY01"/>
<keyword evidence="2" id="KW-1185">Reference proteome</keyword>
<dbReference type="Proteomes" id="UP000887566">
    <property type="component" value="Unplaced"/>
</dbReference>
<reference evidence="3" key="1">
    <citation type="submission" date="2022-11" db="UniProtKB">
        <authorList>
            <consortium name="WormBaseParasite"/>
        </authorList>
    </citation>
    <scope>IDENTIFICATION</scope>
</reference>
<organism evidence="2 3">
    <name type="scientific">Plectus sambesii</name>
    <dbReference type="NCBI Taxonomy" id="2011161"/>
    <lineage>
        <taxon>Eukaryota</taxon>
        <taxon>Metazoa</taxon>
        <taxon>Ecdysozoa</taxon>
        <taxon>Nematoda</taxon>
        <taxon>Chromadorea</taxon>
        <taxon>Plectida</taxon>
        <taxon>Plectina</taxon>
        <taxon>Plectoidea</taxon>
        <taxon>Plectidae</taxon>
        <taxon>Plectus</taxon>
    </lineage>
</organism>
<keyword evidence="1" id="KW-0812">Transmembrane</keyword>